<proteinExistence type="inferred from homology"/>
<feature type="domain" description="Integrase catalytic" evidence="3">
    <location>
        <begin position="125"/>
        <end position="287"/>
    </location>
</feature>
<evidence type="ECO:0000313" key="4">
    <source>
        <dbReference type="EMBL" id="MCX2983458.1"/>
    </source>
</evidence>
<dbReference type="RefSeq" id="WP_279247501.1">
    <property type="nucleotide sequence ID" value="NZ_SHNN01000018.1"/>
</dbReference>
<dbReference type="InterPro" id="IPR001584">
    <property type="entry name" value="Integrase_cat-core"/>
</dbReference>
<dbReference type="PANTHER" id="PTHR10948:SF23">
    <property type="entry name" value="TRANSPOSASE INSI FOR INSERTION SEQUENCE ELEMENT IS30A-RELATED"/>
    <property type="match status" value="1"/>
</dbReference>
<dbReference type="InterPro" id="IPR012337">
    <property type="entry name" value="RNaseH-like_sf"/>
</dbReference>
<keyword evidence="5" id="KW-1185">Reference proteome</keyword>
<dbReference type="InterPro" id="IPR001598">
    <property type="entry name" value="Transposase_IS30_CS"/>
</dbReference>
<dbReference type="InterPro" id="IPR051917">
    <property type="entry name" value="Transposase-Integrase"/>
</dbReference>
<evidence type="ECO:0000256" key="1">
    <source>
        <dbReference type="ARBA" id="ARBA00002190"/>
    </source>
</evidence>
<protein>
    <submittedName>
        <fullName evidence="4">IS30 family transposase</fullName>
    </submittedName>
</protein>
<evidence type="ECO:0000259" key="3">
    <source>
        <dbReference type="PROSITE" id="PS50994"/>
    </source>
</evidence>
<gene>
    <name evidence="4" type="ORF">EYC98_21595</name>
</gene>
<dbReference type="NCBIfam" id="NF033563">
    <property type="entry name" value="transpos_IS30"/>
    <property type="match status" value="1"/>
</dbReference>
<dbReference type="PANTHER" id="PTHR10948">
    <property type="entry name" value="TRANSPOSASE"/>
    <property type="match status" value="1"/>
</dbReference>
<name>A0ABT3TMA2_9GAMM</name>
<organism evidence="4 5">
    <name type="scientific">Candidatus Litorirhabdus singularis</name>
    <dbReference type="NCBI Taxonomy" id="2518993"/>
    <lineage>
        <taxon>Bacteria</taxon>
        <taxon>Pseudomonadati</taxon>
        <taxon>Pseudomonadota</taxon>
        <taxon>Gammaproteobacteria</taxon>
        <taxon>Cellvibrionales</taxon>
        <taxon>Halieaceae</taxon>
        <taxon>Candidatus Litorirhabdus</taxon>
    </lineage>
</organism>
<dbReference type="SUPFAM" id="SSF53098">
    <property type="entry name" value="Ribonuclease H-like"/>
    <property type="match status" value="1"/>
</dbReference>
<dbReference type="Gene3D" id="3.30.420.10">
    <property type="entry name" value="Ribonuclease H-like superfamily/Ribonuclease H"/>
    <property type="match status" value="1"/>
</dbReference>
<feature type="non-terminal residue" evidence="4">
    <location>
        <position position="1"/>
    </location>
</feature>
<dbReference type="PROSITE" id="PS50994">
    <property type="entry name" value="INTEGRASE"/>
    <property type="match status" value="1"/>
</dbReference>
<comment type="similarity">
    <text evidence="2">Belongs to the transposase IS30 family.</text>
</comment>
<reference evidence="4" key="1">
    <citation type="submission" date="2019-02" db="EMBL/GenBank/DDBJ databases">
        <authorList>
            <person name="Li S.-H."/>
        </authorList>
    </citation>
    <scope>NUCLEOTIDE SEQUENCE</scope>
    <source>
        <strain evidence="4">IMCC14734</strain>
    </source>
</reference>
<evidence type="ECO:0000313" key="5">
    <source>
        <dbReference type="Proteomes" id="UP001143362"/>
    </source>
</evidence>
<dbReference type="PROSITE" id="PS01043">
    <property type="entry name" value="TRANSPOSASE_IS30"/>
    <property type="match status" value="1"/>
</dbReference>
<evidence type="ECO:0000256" key="2">
    <source>
        <dbReference type="ARBA" id="ARBA00006363"/>
    </source>
</evidence>
<dbReference type="EMBL" id="SHNN01000018">
    <property type="protein sequence ID" value="MCX2983458.1"/>
    <property type="molecule type" value="Genomic_DNA"/>
</dbReference>
<dbReference type="InterPro" id="IPR053392">
    <property type="entry name" value="Transposase_IS30-like"/>
</dbReference>
<accession>A0ABT3TMA2</accession>
<comment type="function">
    <text evidence="1">Required for the transposition of the insertion element.</text>
</comment>
<dbReference type="Proteomes" id="UP001143362">
    <property type="component" value="Unassembled WGS sequence"/>
</dbReference>
<comment type="caution">
    <text evidence="4">The sequence shown here is derived from an EMBL/GenBank/DDBJ whole genome shotgun (WGS) entry which is preliminary data.</text>
</comment>
<dbReference type="InterPro" id="IPR036397">
    <property type="entry name" value="RNaseH_sf"/>
</dbReference>
<sequence>IRRNSSSVGYCAAEAGKAYRTRRKRCVKPRKIISNQALRAVVEDRLLNLKWSPAQIAATLQMRYPEQTAMHVSPETIYAHIYAHPRGELRKLFVHSLRRSKSKRGPRGSKDSCYSSLKIDEEQRFCNRPEDINTREVAGHWEGDLIVGAMNQSCVGTLVERKTGFVVLAKMHSKSALHVREGFEATMKQVPDFLRLSMTYDRGAEMAQHPLMSKNLDLKVYFADRNAPWQRGSSENINGLLRQFLPKGENLKQYDQAELDHIAWLLNTRPRKRFGFKTPQELMEREMDGGLIRVALDS</sequence>